<feature type="region of interest" description="Disordered" evidence="1">
    <location>
        <begin position="148"/>
        <end position="335"/>
    </location>
</feature>
<keyword evidence="4" id="KW-1185">Reference proteome</keyword>
<protein>
    <recommendedName>
        <fullName evidence="5">Aromatic ring-opening dioxygenase LigA</fullName>
    </recommendedName>
</protein>
<feature type="compositionally biased region" description="Low complexity" evidence="1">
    <location>
        <begin position="152"/>
        <end position="167"/>
    </location>
</feature>
<keyword evidence="2" id="KW-1133">Transmembrane helix</keyword>
<organism evidence="3 4">
    <name type="scientific">Sanguibacter antarcticus</name>
    <dbReference type="NCBI Taxonomy" id="372484"/>
    <lineage>
        <taxon>Bacteria</taxon>
        <taxon>Bacillati</taxon>
        <taxon>Actinomycetota</taxon>
        <taxon>Actinomycetes</taxon>
        <taxon>Micrococcales</taxon>
        <taxon>Sanguibacteraceae</taxon>
        <taxon>Sanguibacter</taxon>
    </lineage>
</organism>
<name>A0A2A9E504_9MICO</name>
<feature type="transmembrane region" description="Helical" evidence="2">
    <location>
        <begin position="12"/>
        <end position="36"/>
    </location>
</feature>
<sequence length="335" mass="34064">MSSKVTIRQSKGVGVVGLLALIAGVVLIVAGGLTWWTVSYKLAQEDITVSEDASFLAGRFVNDPFTAYAQADVINNHALEMSDGQTYAELDQDDPRRDTVMNASFLRASLFTSVVSFGIAALVVGLGLLFVLVGWALRRLAGGPPVVVETTSSPAAPAEPAAPAAPGEGSGGGAPSGMTAVPPVATRVSSKAHGEPEQKDDAASDATKDKEPASRRPSAAPATSATPVVAAATGKRSSSSKSRAAQKDAASSPVPPAPDEPIRMSRSERVNGATSPAPAGVRPVPKPTVGSELPAGPKGDARLEELEGTSSGWASPADRVPPVEDKPGKSSGDQS</sequence>
<feature type="compositionally biased region" description="Basic and acidic residues" evidence="1">
    <location>
        <begin position="192"/>
        <end position="214"/>
    </location>
</feature>
<dbReference type="RefSeq" id="WP_342748123.1">
    <property type="nucleotide sequence ID" value="NZ_PDJG01000001.1"/>
</dbReference>
<proteinExistence type="predicted"/>
<dbReference type="Proteomes" id="UP000225548">
    <property type="component" value="Unassembled WGS sequence"/>
</dbReference>
<gene>
    <name evidence="3" type="ORF">ATL42_1833</name>
</gene>
<keyword evidence="2" id="KW-0812">Transmembrane</keyword>
<feature type="transmembrane region" description="Helical" evidence="2">
    <location>
        <begin position="110"/>
        <end position="137"/>
    </location>
</feature>
<evidence type="ECO:0008006" key="5">
    <source>
        <dbReference type="Google" id="ProtNLM"/>
    </source>
</evidence>
<feature type="compositionally biased region" description="Basic and acidic residues" evidence="1">
    <location>
        <begin position="260"/>
        <end position="269"/>
    </location>
</feature>
<evidence type="ECO:0000313" key="3">
    <source>
        <dbReference type="EMBL" id="PFG33934.1"/>
    </source>
</evidence>
<evidence type="ECO:0000313" key="4">
    <source>
        <dbReference type="Proteomes" id="UP000225548"/>
    </source>
</evidence>
<keyword evidence="2" id="KW-0472">Membrane</keyword>
<dbReference type="EMBL" id="PDJG01000001">
    <property type="protein sequence ID" value="PFG33934.1"/>
    <property type="molecule type" value="Genomic_DNA"/>
</dbReference>
<dbReference type="AlphaFoldDB" id="A0A2A9E504"/>
<evidence type="ECO:0000256" key="1">
    <source>
        <dbReference type="SAM" id="MobiDB-lite"/>
    </source>
</evidence>
<comment type="caution">
    <text evidence="3">The sequence shown here is derived from an EMBL/GenBank/DDBJ whole genome shotgun (WGS) entry which is preliminary data.</text>
</comment>
<reference evidence="3 4" key="1">
    <citation type="submission" date="2017-10" db="EMBL/GenBank/DDBJ databases">
        <title>Sequencing the genomes of 1000 actinobacteria strains.</title>
        <authorList>
            <person name="Klenk H.-P."/>
        </authorList>
    </citation>
    <scope>NUCLEOTIDE SEQUENCE [LARGE SCALE GENOMIC DNA]</scope>
    <source>
        <strain evidence="3 4">DSM 18966</strain>
    </source>
</reference>
<feature type="compositionally biased region" description="Low complexity" evidence="1">
    <location>
        <begin position="215"/>
        <end position="252"/>
    </location>
</feature>
<evidence type="ECO:0000256" key="2">
    <source>
        <dbReference type="SAM" id="Phobius"/>
    </source>
</evidence>
<accession>A0A2A9E504</accession>